<dbReference type="SMART" id="SM00028">
    <property type="entry name" value="TPR"/>
    <property type="match status" value="2"/>
</dbReference>
<dbReference type="Pfam" id="PF00254">
    <property type="entry name" value="FKBP_C"/>
    <property type="match status" value="1"/>
</dbReference>
<dbReference type="SUPFAM" id="SSF48403">
    <property type="entry name" value="Ankyrin repeat"/>
    <property type="match status" value="1"/>
</dbReference>
<evidence type="ECO:0000256" key="2">
    <source>
        <dbReference type="ARBA" id="ARBA00013194"/>
    </source>
</evidence>
<keyword evidence="5 7" id="KW-0697">Rotamase</keyword>
<evidence type="ECO:0000256" key="9">
    <source>
        <dbReference type="SAM" id="MobiDB-lite"/>
    </source>
</evidence>
<dbReference type="Gene3D" id="1.25.40.10">
    <property type="entry name" value="Tetratricopeptide repeat domain"/>
    <property type="match status" value="1"/>
</dbReference>
<dbReference type="InterPro" id="IPR046357">
    <property type="entry name" value="PPIase_dom_sf"/>
</dbReference>
<dbReference type="PANTHER" id="PTHR46512">
    <property type="entry name" value="PEPTIDYLPROLYL ISOMERASE"/>
    <property type="match status" value="1"/>
</dbReference>
<dbReference type="GO" id="GO:0003755">
    <property type="term" value="F:peptidyl-prolyl cis-trans isomerase activity"/>
    <property type="evidence" value="ECO:0007669"/>
    <property type="project" value="UniProtKB-KW"/>
</dbReference>
<comment type="caution">
    <text evidence="11">The sequence shown here is derived from an EMBL/GenBank/DDBJ whole genome shotgun (WGS) entry which is preliminary data.</text>
</comment>
<evidence type="ECO:0000256" key="5">
    <source>
        <dbReference type="ARBA" id="ARBA00023110"/>
    </source>
</evidence>
<dbReference type="SUPFAM" id="SSF54534">
    <property type="entry name" value="FKBP-like"/>
    <property type="match status" value="1"/>
</dbReference>
<dbReference type="InterPro" id="IPR050754">
    <property type="entry name" value="FKBP4/5/8-like"/>
</dbReference>
<gene>
    <name evidence="11" type="ORF">EB796_012697</name>
</gene>
<dbReference type="SMART" id="SM00248">
    <property type="entry name" value="ANK"/>
    <property type="match status" value="5"/>
</dbReference>
<evidence type="ECO:0000256" key="3">
    <source>
        <dbReference type="ARBA" id="ARBA00022737"/>
    </source>
</evidence>
<organism evidence="11 12">
    <name type="scientific">Bugula neritina</name>
    <name type="common">Brown bryozoan</name>
    <name type="synonym">Sertularia neritina</name>
    <dbReference type="NCBI Taxonomy" id="10212"/>
    <lineage>
        <taxon>Eukaryota</taxon>
        <taxon>Metazoa</taxon>
        <taxon>Spiralia</taxon>
        <taxon>Lophotrochozoa</taxon>
        <taxon>Bryozoa</taxon>
        <taxon>Gymnolaemata</taxon>
        <taxon>Cheilostomatida</taxon>
        <taxon>Flustrina</taxon>
        <taxon>Buguloidea</taxon>
        <taxon>Bugulidae</taxon>
        <taxon>Bugula</taxon>
    </lineage>
</organism>
<evidence type="ECO:0000256" key="4">
    <source>
        <dbReference type="ARBA" id="ARBA00022803"/>
    </source>
</evidence>
<dbReference type="Gene3D" id="3.10.50.40">
    <property type="match status" value="1"/>
</dbReference>
<dbReference type="FunFam" id="3.10.50.40:FF:000013">
    <property type="entry name" value="Peptidylprolyl isomerase"/>
    <property type="match status" value="1"/>
</dbReference>
<dbReference type="PROSITE" id="PS50059">
    <property type="entry name" value="FKBP_PPIASE"/>
    <property type="match status" value="1"/>
</dbReference>
<dbReference type="InterPro" id="IPR001179">
    <property type="entry name" value="PPIase_FKBP_dom"/>
</dbReference>
<keyword evidence="6 7" id="KW-0413">Isomerase</keyword>
<evidence type="ECO:0000259" key="10">
    <source>
        <dbReference type="PROSITE" id="PS50059"/>
    </source>
</evidence>
<keyword evidence="3" id="KW-0677">Repeat</keyword>
<dbReference type="PROSITE" id="PS50005">
    <property type="entry name" value="TPR"/>
    <property type="match status" value="1"/>
</dbReference>
<evidence type="ECO:0000256" key="7">
    <source>
        <dbReference type="PROSITE-ProRule" id="PRU00277"/>
    </source>
</evidence>
<dbReference type="InterPro" id="IPR011990">
    <property type="entry name" value="TPR-like_helical_dom_sf"/>
</dbReference>
<dbReference type="SUPFAM" id="SSF48452">
    <property type="entry name" value="TPR-like"/>
    <property type="match status" value="1"/>
</dbReference>
<dbReference type="Gene3D" id="1.25.40.20">
    <property type="entry name" value="Ankyrin repeat-containing domain"/>
    <property type="match status" value="1"/>
</dbReference>
<feature type="region of interest" description="Disordered" evidence="9">
    <location>
        <begin position="898"/>
        <end position="918"/>
    </location>
</feature>
<keyword evidence="4 8" id="KW-0802">TPR repeat</keyword>
<feature type="repeat" description="TPR" evidence="8">
    <location>
        <begin position="792"/>
        <end position="825"/>
    </location>
</feature>
<dbReference type="PANTHER" id="PTHR46512:SF9">
    <property type="entry name" value="PEPTIDYLPROLYL ISOMERASE"/>
    <property type="match status" value="1"/>
</dbReference>
<dbReference type="OrthoDB" id="433738at2759"/>
<evidence type="ECO:0000313" key="12">
    <source>
        <dbReference type="Proteomes" id="UP000593567"/>
    </source>
</evidence>
<dbReference type="EC" id="5.2.1.8" evidence="2 7"/>
<dbReference type="Proteomes" id="UP000593567">
    <property type="component" value="Unassembled WGS sequence"/>
</dbReference>
<dbReference type="AlphaFoldDB" id="A0A7J7JRL6"/>
<evidence type="ECO:0000256" key="1">
    <source>
        <dbReference type="ARBA" id="ARBA00000971"/>
    </source>
</evidence>
<dbReference type="InterPro" id="IPR002110">
    <property type="entry name" value="Ankyrin_rpt"/>
</dbReference>
<dbReference type="InterPro" id="IPR019734">
    <property type="entry name" value="TPR_rpt"/>
</dbReference>
<comment type="catalytic activity">
    <reaction evidence="1 7">
        <text>[protein]-peptidylproline (omega=180) = [protein]-peptidylproline (omega=0)</text>
        <dbReference type="Rhea" id="RHEA:16237"/>
        <dbReference type="Rhea" id="RHEA-COMP:10747"/>
        <dbReference type="Rhea" id="RHEA-COMP:10748"/>
        <dbReference type="ChEBI" id="CHEBI:83833"/>
        <dbReference type="ChEBI" id="CHEBI:83834"/>
        <dbReference type="EC" id="5.2.1.8"/>
    </reaction>
</comment>
<evidence type="ECO:0000256" key="6">
    <source>
        <dbReference type="ARBA" id="ARBA00023235"/>
    </source>
</evidence>
<proteinExistence type="predicted"/>
<evidence type="ECO:0000256" key="8">
    <source>
        <dbReference type="PROSITE-ProRule" id="PRU00339"/>
    </source>
</evidence>
<protein>
    <recommendedName>
        <fullName evidence="2 7">peptidylprolyl isomerase</fullName>
        <ecNumber evidence="2 7">5.2.1.8</ecNumber>
    </recommendedName>
</protein>
<sequence>MTGEKSSLMHLSLVKSDTSLDEIDELLNKCVIKEYFGENRKLDILQEAIISGNTDAVSYLLMKNCPSLDYHPPCNEYLHLACKLRNPAMVQTILAARSGDFHIKGRVCYPNPCFHHDEIFQSNSKQTFLIGQTALDIVVAKEDLKCLLVMLNGMPDLKKASPASVLCKINHPVALAMLVKAGLSADDFENAYHLCLQYRRHFCLNVLLSETNMSQQLYVRKMNPFHFMYMYSSGYNNHTNRHDGLLETTQILLKAGCKASSFLPICSYPLYSLLFLIFEDVRAYGEEYVSDGIASQQLLSCLKLILKQDGVKLNLNEVKIGAKVTGEVMYGRNPFRSAFDVVSHCAYKDLMDVNLASSEMIRDTVDILLTYKTEDCQLEATDLSGILKLMGRGKRSKSIQKNLEHVVFRYLWHGVDTNTPTVKWCSDRAEHLYPINHYIMSMYEAHNSGDQIMLQTLSENPVLKWIVYCMDYNTLCKASKITAEFLSQEVKELFTPALKRFLLNPPLLRLKTLAAKVVWKQIDRQYHSLQQLPIPNNAVSFIVSAEVKENNFDFSKLSSHNMDEKIRERDALTDTEDGEDMTSSKNGGIIRSILIQGDGGSSPNDGATVEIAIKGMYKGRIFDTRDLKFDLDYGLEYDIVSGIEKALRKFKCGEKSLLMLSPKYAFGTTGSEIYNIPADATVQYEVQLFNFLKAKEHWDMGPSEKLELAMKQKDHGTFLFKRDCVAKALRMYKKAVKSLEYSPGYTEEESKLRESYLLSLHLNCALCLLKLESWNGAVDSSDMALQIDSINEKALFRKAQALLGRKDYEEAISNFQKLVSHYPTNQAAHNGIISAKQLVKRERLKLKNHYNGMFEKFAKKDEQKETLDKSRSSINDEPIGYWSNEMADGMISLHQEMEAFGEKMPEKSTGGGNSSPKH</sequence>
<accession>A0A7J7JRL6</accession>
<name>A0A7J7JRL6_BUGNE</name>
<evidence type="ECO:0000313" key="11">
    <source>
        <dbReference type="EMBL" id="KAF6028989.1"/>
    </source>
</evidence>
<feature type="domain" description="PPIase FKBP-type" evidence="10">
    <location>
        <begin position="606"/>
        <end position="692"/>
    </location>
</feature>
<dbReference type="EMBL" id="VXIV02001870">
    <property type="protein sequence ID" value="KAF6028989.1"/>
    <property type="molecule type" value="Genomic_DNA"/>
</dbReference>
<feature type="compositionally biased region" description="Gly residues" evidence="9">
    <location>
        <begin position="909"/>
        <end position="918"/>
    </location>
</feature>
<reference evidence="11" key="1">
    <citation type="submission" date="2020-06" db="EMBL/GenBank/DDBJ databases">
        <title>Draft genome of Bugula neritina, a colonial animal packing powerful symbionts and potential medicines.</title>
        <authorList>
            <person name="Rayko M."/>
        </authorList>
    </citation>
    <scope>NUCLEOTIDE SEQUENCE [LARGE SCALE GENOMIC DNA]</scope>
    <source>
        <strain evidence="11">Kwan_BN1</strain>
    </source>
</reference>
<dbReference type="InterPro" id="IPR036770">
    <property type="entry name" value="Ankyrin_rpt-contain_sf"/>
</dbReference>
<keyword evidence="12" id="KW-1185">Reference proteome</keyword>